<dbReference type="PANTHER" id="PTHR43742">
    <property type="entry name" value="TRIMETHYLAMINE-N-OXIDE REDUCTASE"/>
    <property type="match status" value="1"/>
</dbReference>
<dbReference type="Pfam" id="PF00384">
    <property type="entry name" value="Molybdopterin"/>
    <property type="match status" value="1"/>
</dbReference>
<dbReference type="SMART" id="SM00926">
    <property type="entry name" value="Molybdop_Fe4S4"/>
    <property type="match status" value="1"/>
</dbReference>
<comment type="caution">
    <text evidence="6">The sequence shown here is derived from an EMBL/GenBank/DDBJ whole genome shotgun (WGS) entry which is preliminary data.</text>
</comment>
<dbReference type="InterPro" id="IPR006657">
    <property type="entry name" value="MoPterin_dinucl-bd_dom"/>
</dbReference>
<evidence type="ECO:0000256" key="4">
    <source>
        <dbReference type="ARBA" id="ARBA00023014"/>
    </source>
</evidence>
<dbReference type="InterPro" id="IPR050612">
    <property type="entry name" value="Prok_Mopterin_Oxidored"/>
</dbReference>
<dbReference type="PANTHER" id="PTHR43742:SF6">
    <property type="entry name" value="OXIDOREDUCTASE YYAE-RELATED"/>
    <property type="match status" value="1"/>
</dbReference>
<dbReference type="Gene3D" id="3.40.50.740">
    <property type="match status" value="1"/>
</dbReference>
<dbReference type="Proteomes" id="UP001501598">
    <property type="component" value="Unassembled WGS sequence"/>
</dbReference>
<dbReference type="InterPro" id="IPR009010">
    <property type="entry name" value="Asp_de-COase-like_dom_sf"/>
</dbReference>
<dbReference type="InterPro" id="IPR006963">
    <property type="entry name" value="Mopterin_OxRdtase_4Fe-4S_dom"/>
</dbReference>
<keyword evidence="4" id="KW-0411">Iron-sulfur</keyword>
<comment type="similarity">
    <text evidence="1">Belongs to the prokaryotic molybdopterin-containing oxidoreductase family.</text>
</comment>
<sequence length="728" mass="77810">MTTTVPSVCRICNHCCSVLVDVEDGRATRVRGDAENPVYQGYTCVKGRSQPAYLDSLERILRPLHRDGSGEFRSVGSGEVVRRIADRLSDIVDRHGPRSVALYLGTSQCMSNATAPFGFAFMRALGSPMCFTPNTIDKPGKSIAKALHGSWMAPPQEFDEPRSALLIGVNPVVSHKGLPKGRQGRWLRDARAKGMVLSVVDPRRTETAKRADIHLQPRPGHDAEILAAILHVVLKEDLGDPGFVRDETVGIEALRRAVAPFEPRAVAAAADCSAADLVEIARVHGRAGRGYAMAGTGPNMSGPGTLVEYLVLCLEAVCGHYLRAGDAVRNPGTLVPSSDHRAQARPPGAARLGERMRVRGLTATPAGLPTAALAEEILTPGEGQVKALISCGGNPLAAWPDQLRTLEALRSLDLLVQIDPWMSQTAREAHFVIGPTMPLEVPGSTAIIDLATHHQGVGYGPVDAYGQYTPAVVDPPENSDVIEEWAFFHSLAREMGLALQLGETFGGTVADAARIDPASEPSSEQVLGLVLAGSRVPLDEVRKHPHGALFPAPGIVVEPKEPGWTGRLDLANAEMMDELTELTEVKGGSIDDLRLICRRLPHVYNSSCRDAAAFARAPEHNPAFLHPADLRAREVVSGDLVEISSGRGTVTAVARADESLRPGLVALTHGFGGLPGDEADAPRQIGANVDRLLDVTHRPDRFSGQPLMSNVPVRVQRVPPEAATRGLS</sequence>
<evidence type="ECO:0000313" key="7">
    <source>
        <dbReference type="Proteomes" id="UP001501598"/>
    </source>
</evidence>
<accession>A0ABP8RYR7</accession>
<evidence type="ECO:0000256" key="3">
    <source>
        <dbReference type="ARBA" id="ARBA00023004"/>
    </source>
</evidence>
<evidence type="ECO:0000313" key="6">
    <source>
        <dbReference type="EMBL" id="GAA4553671.1"/>
    </source>
</evidence>
<evidence type="ECO:0000256" key="2">
    <source>
        <dbReference type="ARBA" id="ARBA00022723"/>
    </source>
</evidence>
<organism evidence="6 7">
    <name type="scientific">Pseudonocardia xishanensis</name>
    <dbReference type="NCBI Taxonomy" id="630995"/>
    <lineage>
        <taxon>Bacteria</taxon>
        <taxon>Bacillati</taxon>
        <taxon>Actinomycetota</taxon>
        <taxon>Actinomycetes</taxon>
        <taxon>Pseudonocardiales</taxon>
        <taxon>Pseudonocardiaceae</taxon>
        <taxon>Pseudonocardia</taxon>
    </lineage>
</organism>
<keyword evidence="3" id="KW-0408">Iron</keyword>
<dbReference type="SUPFAM" id="SSF53706">
    <property type="entry name" value="Formate dehydrogenase/DMSO reductase, domains 1-3"/>
    <property type="match status" value="1"/>
</dbReference>
<protein>
    <submittedName>
        <fullName evidence="6">Molybdopterin-dependent oxidoreductase</fullName>
    </submittedName>
</protein>
<dbReference type="Gene3D" id="3.40.228.10">
    <property type="entry name" value="Dimethylsulfoxide Reductase, domain 2"/>
    <property type="match status" value="1"/>
</dbReference>
<dbReference type="SUPFAM" id="SSF50692">
    <property type="entry name" value="ADC-like"/>
    <property type="match status" value="1"/>
</dbReference>
<keyword evidence="2" id="KW-0479">Metal-binding</keyword>
<dbReference type="Gene3D" id="2.40.40.20">
    <property type="match status" value="1"/>
</dbReference>
<reference evidence="7" key="1">
    <citation type="journal article" date="2019" name="Int. J. Syst. Evol. Microbiol.">
        <title>The Global Catalogue of Microorganisms (GCM) 10K type strain sequencing project: providing services to taxonomists for standard genome sequencing and annotation.</title>
        <authorList>
            <consortium name="The Broad Institute Genomics Platform"/>
            <consortium name="The Broad Institute Genome Sequencing Center for Infectious Disease"/>
            <person name="Wu L."/>
            <person name="Ma J."/>
        </authorList>
    </citation>
    <scope>NUCLEOTIDE SEQUENCE [LARGE SCALE GENOMIC DNA]</scope>
    <source>
        <strain evidence="7">JCM 17906</strain>
    </source>
</reference>
<gene>
    <name evidence="6" type="ORF">GCM10023175_50120</name>
</gene>
<dbReference type="Pfam" id="PF04879">
    <property type="entry name" value="Molybdop_Fe4S4"/>
    <property type="match status" value="1"/>
</dbReference>
<evidence type="ECO:0000259" key="5">
    <source>
        <dbReference type="PROSITE" id="PS51669"/>
    </source>
</evidence>
<dbReference type="InterPro" id="IPR006656">
    <property type="entry name" value="Mopterin_OxRdtase"/>
</dbReference>
<proteinExistence type="inferred from homology"/>
<evidence type="ECO:0000256" key="1">
    <source>
        <dbReference type="ARBA" id="ARBA00010312"/>
    </source>
</evidence>
<dbReference type="Pfam" id="PF01568">
    <property type="entry name" value="Molydop_binding"/>
    <property type="match status" value="1"/>
</dbReference>
<name>A0ABP8RYR7_9PSEU</name>
<feature type="domain" description="4Fe-4S Mo/W bis-MGD-type" evidence="5">
    <location>
        <begin position="2"/>
        <end position="58"/>
    </location>
</feature>
<keyword evidence="7" id="KW-1185">Reference proteome</keyword>
<dbReference type="PROSITE" id="PS51669">
    <property type="entry name" value="4FE4S_MOW_BIS_MGD"/>
    <property type="match status" value="1"/>
</dbReference>
<dbReference type="EMBL" id="BAABGT010000076">
    <property type="protein sequence ID" value="GAA4553671.1"/>
    <property type="molecule type" value="Genomic_DNA"/>
</dbReference>
<dbReference type="Gene3D" id="2.20.25.90">
    <property type="entry name" value="ADC-like domains"/>
    <property type="match status" value="1"/>
</dbReference>
<dbReference type="RefSeq" id="WP_345423400.1">
    <property type="nucleotide sequence ID" value="NZ_BAABGT010000076.1"/>
</dbReference>